<proteinExistence type="predicted"/>
<evidence type="ECO:0000256" key="1">
    <source>
        <dbReference type="ARBA" id="ARBA00001954"/>
    </source>
</evidence>
<dbReference type="PANTHER" id="PTHR10696">
    <property type="entry name" value="GAMMA-BUTYROBETAINE HYDROXYLASE-RELATED"/>
    <property type="match status" value="1"/>
</dbReference>
<reference evidence="4 5" key="1">
    <citation type="submission" date="2021-04" db="EMBL/GenBank/DDBJ databases">
        <authorList>
            <person name="Sun C."/>
        </authorList>
    </citation>
    <scope>NUCLEOTIDE SEQUENCE [LARGE SCALE GENOMIC DNA]</scope>
    <source>
        <strain evidence="4 5">A79</strain>
    </source>
</reference>
<accession>A0ABS5HFC2</accession>
<evidence type="ECO:0000313" key="4">
    <source>
        <dbReference type="EMBL" id="MBR7890190.1"/>
    </source>
</evidence>
<keyword evidence="4" id="KW-0223">Dioxygenase</keyword>
<dbReference type="GO" id="GO:0051213">
    <property type="term" value="F:dioxygenase activity"/>
    <property type="evidence" value="ECO:0007669"/>
    <property type="project" value="UniProtKB-KW"/>
</dbReference>
<dbReference type="InterPro" id="IPR042098">
    <property type="entry name" value="TauD-like_sf"/>
</dbReference>
<evidence type="ECO:0000259" key="3">
    <source>
        <dbReference type="Pfam" id="PF02668"/>
    </source>
</evidence>
<evidence type="ECO:0000256" key="2">
    <source>
        <dbReference type="ARBA" id="ARBA00023002"/>
    </source>
</evidence>
<dbReference type="Gene3D" id="3.60.130.10">
    <property type="entry name" value="Clavaminate synthase-like"/>
    <property type="match status" value="1"/>
</dbReference>
<gene>
    <name evidence="4" type="ORF">J9B83_14865</name>
</gene>
<protein>
    <submittedName>
        <fullName evidence="4">TauD/TfdA family dioxygenase</fullName>
    </submittedName>
</protein>
<comment type="caution">
    <text evidence="4">The sequence shown here is derived from an EMBL/GenBank/DDBJ whole genome shotgun (WGS) entry which is preliminary data.</text>
</comment>
<keyword evidence="2" id="KW-0560">Oxidoreductase</keyword>
<dbReference type="PANTHER" id="PTHR10696:SF21">
    <property type="entry name" value="TAUD_TFDA-LIKE DOMAIN-CONTAINING PROTEIN"/>
    <property type="match status" value="1"/>
</dbReference>
<dbReference type="Proteomes" id="UP000679722">
    <property type="component" value="Unassembled WGS sequence"/>
</dbReference>
<keyword evidence="5" id="KW-1185">Reference proteome</keyword>
<dbReference type="EMBL" id="JAGSSV010000033">
    <property type="protein sequence ID" value="MBR7890190.1"/>
    <property type="molecule type" value="Genomic_DNA"/>
</dbReference>
<reference evidence="5" key="2">
    <citation type="submission" date="2023-07" db="EMBL/GenBank/DDBJ databases">
        <title>Marinomonas vulgaris A79, complete genome.</title>
        <authorList>
            <person name="Ying J.-J."/>
        </authorList>
    </citation>
    <scope>NUCLEOTIDE SEQUENCE [LARGE SCALE GENOMIC DNA]</scope>
    <source>
        <strain evidence="5">A79</strain>
    </source>
</reference>
<dbReference type="Pfam" id="PF02668">
    <property type="entry name" value="TauD"/>
    <property type="match status" value="1"/>
</dbReference>
<dbReference type="InterPro" id="IPR003819">
    <property type="entry name" value="TauD/TfdA-like"/>
</dbReference>
<dbReference type="RefSeq" id="WP_211537602.1">
    <property type="nucleotide sequence ID" value="NZ_JAGSSV010000033.1"/>
</dbReference>
<comment type="cofactor">
    <cofactor evidence="1">
        <name>Fe(2+)</name>
        <dbReference type="ChEBI" id="CHEBI:29033"/>
    </cofactor>
</comment>
<feature type="domain" description="TauD/TfdA-like" evidence="3">
    <location>
        <begin position="39"/>
        <end position="319"/>
    </location>
</feature>
<evidence type="ECO:0000313" key="5">
    <source>
        <dbReference type="Proteomes" id="UP000679722"/>
    </source>
</evidence>
<dbReference type="InterPro" id="IPR050411">
    <property type="entry name" value="AlphaKG_dependent_hydroxylases"/>
</dbReference>
<organism evidence="4 5">
    <name type="scientific">Marinomonas vulgaris</name>
    <dbReference type="NCBI Taxonomy" id="2823372"/>
    <lineage>
        <taxon>Bacteria</taxon>
        <taxon>Pseudomonadati</taxon>
        <taxon>Pseudomonadota</taxon>
        <taxon>Gammaproteobacteria</taxon>
        <taxon>Oceanospirillales</taxon>
        <taxon>Oceanospirillaceae</taxon>
        <taxon>Marinomonas</taxon>
    </lineage>
</organism>
<dbReference type="SUPFAM" id="SSF51197">
    <property type="entry name" value="Clavaminate synthase-like"/>
    <property type="match status" value="1"/>
</dbReference>
<sequence>MSIIISKLEEQKQVNGLDFPLLVTPDNADTAQNESTFLQWVEGNKAELHDLLIKHGAVLFRGFPVGTSSLFEQMLDQTDYQNMPYVGGAAPRTQVTASRIVTANESPASETIPFHHEMAQVPTPPGYIFFYCEKASTSGGATSILHSGEICEKFFAINPEFAKKVEEQGVRYVRVMPEVTDTNSPIGRSWKETFNVQTKADAEAEMTKAGMRWEWLDDGNLKTETKVLDAIRYDEETQQKVFFNSIVAVYSGWDDARNQGRKAVTTANGDTMDDAVMAELIKQMDQNCVNFAWKPGDVLWLNNHAVLHARQPFEGERQILASISFK</sequence>
<name>A0ABS5HFC2_9GAMM</name>